<reference evidence="2 3" key="1">
    <citation type="submission" date="2019-09" db="EMBL/GenBank/DDBJ databases">
        <authorList>
            <person name="Leyn A S."/>
        </authorList>
    </citation>
    <scope>NUCLEOTIDE SEQUENCE [LARGE SCALE GENOMIC DNA]</scope>
    <source>
        <strain evidence="2">AA231_1</strain>
    </source>
</reference>
<dbReference type="EMBL" id="CABVGP010000004">
    <property type="protein sequence ID" value="VVJ24868.1"/>
    <property type="molecule type" value="Genomic_DNA"/>
</dbReference>
<gene>
    <name evidence="2" type="ORF">AA23TX_09630</name>
</gene>
<protein>
    <submittedName>
        <fullName evidence="2">Uncharacterized protein</fullName>
    </submittedName>
</protein>
<evidence type="ECO:0000256" key="1">
    <source>
        <dbReference type="SAM" id="MobiDB-lite"/>
    </source>
</evidence>
<feature type="region of interest" description="Disordered" evidence="1">
    <location>
        <begin position="1"/>
        <end position="23"/>
    </location>
</feature>
<proteinExistence type="predicted"/>
<dbReference type="RefSeq" id="WP_155549546.1">
    <property type="nucleotide sequence ID" value="NZ_CABVGP010000004.1"/>
</dbReference>
<evidence type="ECO:0000313" key="2">
    <source>
        <dbReference type="EMBL" id="VVJ24868.1"/>
    </source>
</evidence>
<dbReference type="Proteomes" id="UP000399805">
    <property type="component" value="Unassembled WGS sequence"/>
</dbReference>
<organism evidence="2 3">
    <name type="scientific">Amycolatopsis camponoti</name>
    <dbReference type="NCBI Taxonomy" id="2606593"/>
    <lineage>
        <taxon>Bacteria</taxon>
        <taxon>Bacillati</taxon>
        <taxon>Actinomycetota</taxon>
        <taxon>Actinomycetes</taxon>
        <taxon>Pseudonocardiales</taxon>
        <taxon>Pseudonocardiaceae</taxon>
        <taxon>Amycolatopsis</taxon>
    </lineage>
</organism>
<accession>A0A6I8MAU5</accession>
<evidence type="ECO:0000313" key="3">
    <source>
        <dbReference type="Proteomes" id="UP000399805"/>
    </source>
</evidence>
<feature type="compositionally biased region" description="Basic and acidic residues" evidence="1">
    <location>
        <begin position="1"/>
        <end position="12"/>
    </location>
</feature>
<sequence>MDHGYRGADRSPRASGPPRPPELLLPAIEGIEAVGRALAPRDCQVVADHLDAVLQAMSASGMISRRVREVSPSAIMPEADIRLAEFSNVTST</sequence>
<dbReference type="AlphaFoldDB" id="A0A6I8MAU5"/>
<keyword evidence="3" id="KW-1185">Reference proteome</keyword>
<name>A0A6I8MAU5_9PSEU</name>